<dbReference type="InterPro" id="IPR044730">
    <property type="entry name" value="RNase_H-like_dom_plant"/>
</dbReference>
<dbReference type="GO" id="GO:0004523">
    <property type="term" value="F:RNA-DNA hybrid ribonuclease activity"/>
    <property type="evidence" value="ECO:0007669"/>
    <property type="project" value="InterPro"/>
</dbReference>
<proteinExistence type="predicted"/>
<dbReference type="EMBL" id="JAZDWU010000004">
    <property type="protein sequence ID" value="KAL0005383.1"/>
    <property type="molecule type" value="Genomic_DNA"/>
</dbReference>
<accession>A0AAW2D6R7</accession>
<organism evidence="2 3">
    <name type="scientific">Lithocarpus litseifolius</name>
    <dbReference type="NCBI Taxonomy" id="425828"/>
    <lineage>
        <taxon>Eukaryota</taxon>
        <taxon>Viridiplantae</taxon>
        <taxon>Streptophyta</taxon>
        <taxon>Embryophyta</taxon>
        <taxon>Tracheophyta</taxon>
        <taxon>Spermatophyta</taxon>
        <taxon>Magnoliopsida</taxon>
        <taxon>eudicotyledons</taxon>
        <taxon>Gunneridae</taxon>
        <taxon>Pentapetalae</taxon>
        <taxon>rosids</taxon>
        <taxon>fabids</taxon>
        <taxon>Fagales</taxon>
        <taxon>Fagaceae</taxon>
        <taxon>Lithocarpus</taxon>
    </lineage>
</organism>
<dbReference type="CDD" id="cd06222">
    <property type="entry name" value="RNase_H_like"/>
    <property type="match status" value="1"/>
</dbReference>
<feature type="domain" description="RNase H type-1" evidence="1">
    <location>
        <begin position="57"/>
        <end position="125"/>
    </location>
</feature>
<reference evidence="2 3" key="1">
    <citation type="submission" date="2024-01" db="EMBL/GenBank/DDBJ databases">
        <title>A telomere-to-telomere, gap-free genome of sweet tea (Lithocarpus litseifolius).</title>
        <authorList>
            <person name="Zhou J."/>
        </authorList>
    </citation>
    <scope>NUCLEOTIDE SEQUENCE [LARGE SCALE GENOMIC DNA]</scope>
    <source>
        <strain evidence="2">Zhou-2022a</strain>
        <tissue evidence="2">Leaf</tissue>
    </source>
</reference>
<name>A0AAW2D6R7_9ROSI</name>
<comment type="caution">
    <text evidence="2">The sequence shown here is derived from an EMBL/GenBank/DDBJ whole genome shotgun (WGS) entry which is preliminary data.</text>
</comment>
<dbReference type="InterPro" id="IPR040256">
    <property type="entry name" value="At4g02000-like"/>
</dbReference>
<dbReference type="InterPro" id="IPR002156">
    <property type="entry name" value="RNaseH_domain"/>
</dbReference>
<dbReference type="Gene3D" id="3.30.420.10">
    <property type="entry name" value="Ribonuclease H-like superfamily/Ribonuclease H"/>
    <property type="match status" value="1"/>
</dbReference>
<dbReference type="Proteomes" id="UP001459277">
    <property type="component" value="Unassembled WGS sequence"/>
</dbReference>
<keyword evidence="3" id="KW-1185">Reference proteome</keyword>
<evidence type="ECO:0000313" key="2">
    <source>
        <dbReference type="EMBL" id="KAL0005383.1"/>
    </source>
</evidence>
<sequence>MDITLASKGPRGSWRCILRAITTAPSWFQITTPRPTDLSKTAASTWSKPLPGWHKLNTDGASLGNPGKAGGGGLIRNSKGGRIKGFLRSIGYTTSVMAELWALRDGLNLAIQLGVSYLEVELDAKVPPSKTHSGAYAKAFDFLDLMDLEANSDEEVEEICEGLATVKLTREIVAQILIERRHGCSSQKWTVVHWGALLSIRPWKPFFRSACASVSSIAVWVRFHKLPMELYETEVLKQIGESIRRVLRIDLHTAMEARERYARLCIQLDITKPLINTVLIGRFEQLVVYEGLYKLYVSCGRIGHRKEACPLTI</sequence>
<evidence type="ECO:0000313" key="3">
    <source>
        <dbReference type="Proteomes" id="UP001459277"/>
    </source>
</evidence>
<dbReference type="SUPFAM" id="SSF53098">
    <property type="entry name" value="Ribonuclease H-like"/>
    <property type="match status" value="1"/>
</dbReference>
<dbReference type="InterPro" id="IPR036397">
    <property type="entry name" value="RNaseH_sf"/>
</dbReference>
<dbReference type="Pfam" id="PF13456">
    <property type="entry name" value="RVT_3"/>
    <property type="match status" value="1"/>
</dbReference>
<dbReference type="PANTHER" id="PTHR31286:SF99">
    <property type="entry name" value="DUF4283 DOMAIN-CONTAINING PROTEIN"/>
    <property type="match status" value="1"/>
</dbReference>
<dbReference type="AlphaFoldDB" id="A0AAW2D6R7"/>
<protein>
    <recommendedName>
        <fullName evidence="1">RNase H type-1 domain-containing protein</fullName>
    </recommendedName>
</protein>
<evidence type="ECO:0000259" key="1">
    <source>
        <dbReference type="Pfam" id="PF13456"/>
    </source>
</evidence>
<dbReference type="GO" id="GO:0003676">
    <property type="term" value="F:nucleic acid binding"/>
    <property type="evidence" value="ECO:0007669"/>
    <property type="project" value="InterPro"/>
</dbReference>
<dbReference type="PANTHER" id="PTHR31286">
    <property type="entry name" value="GLYCINE-RICH CELL WALL STRUCTURAL PROTEIN 1.8-LIKE"/>
    <property type="match status" value="1"/>
</dbReference>
<gene>
    <name evidence="2" type="ORF">SO802_012944</name>
</gene>
<dbReference type="InterPro" id="IPR012337">
    <property type="entry name" value="RNaseH-like_sf"/>
</dbReference>